<gene>
    <name evidence="1" type="ORF">F2P47_16745</name>
</gene>
<evidence type="ECO:0000313" key="1">
    <source>
        <dbReference type="EMBL" id="KAB7738560.1"/>
    </source>
</evidence>
<dbReference type="EMBL" id="WESC01000020">
    <property type="protein sequence ID" value="KAB7738560.1"/>
    <property type="molecule type" value="Genomic_DNA"/>
</dbReference>
<dbReference type="Proteomes" id="UP000468901">
    <property type="component" value="Unassembled WGS sequence"/>
</dbReference>
<dbReference type="Gene3D" id="3.30.450.20">
    <property type="entry name" value="PAS domain"/>
    <property type="match status" value="1"/>
</dbReference>
<protein>
    <recommendedName>
        <fullName evidence="3">Cache domain-containing protein</fullName>
    </recommendedName>
</protein>
<reference evidence="1 2" key="1">
    <citation type="submission" date="2019-09" db="EMBL/GenBank/DDBJ databases">
        <title>Parvibaculum sedimenti sp. nov., isolated from sediment.</title>
        <authorList>
            <person name="Wang Y."/>
        </authorList>
    </citation>
    <scope>NUCLEOTIDE SEQUENCE [LARGE SCALE GENOMIC DNA]</scope>
    <source>
        <strain evidence="1 2">HXT-9</strain>
    </source>
</reference>
<accession>A0A6N6VDC2</accession>
<dbReference type="AlphaFoldDB" id="A0A6N6VDC2"/>
<organism evidence="1 2">
    <name type="scientific">Parvibaculum sedimenti</name>
    <dbReference type="NCBI Taxonomy" id="2608632"/>
    <lineage>
        <taxon>Bacteria</taxon>
        <taxon>Pseudomonadati</taxon>
        <taxon>Pseudomonadota</taxon>
        <taxon>Alphaproteobacteria</taxon>
        <taxon>Hyphomicrobiales</taxon>
        <taxon>Parvibaculaceae</taxon>
        <taxon>Parvibaculum</taxon>
    </lineage>
</organism>
<sequence>MRAPHGASITCLVLIKVMASPAPYRPVFFRSDTRETMMIKSFLAALALFAATVNPALAASDDCTADERVALSAYRALTEDHLSGVLAAERALAATADAQSADWARIKPALASLARDVTTEAAVWYAMPDGHYYTVDGDLSKESLKDRAYFPALLADKSVEGTLVISKSTGHRSIIVAAPVVRDGKVVAAIGVSIRARLLAAMVAEKTHMPDNLIFYALDADGRTAIHKDPERMFEFPSDMGAPSLGAAVNTILKAPSGSVSYEFRGQKRTALFETSGVLGWHFVLAREDR</sequence>
<comment type="caution">
    <text evidence="1">The sequence shown here is derived from an EMBL/GenBank/DDBJ whole genome shotgun (WGS) entry which is preliminary data.</text>
</comment>
<keyword evidence="2" id="KW-1185">Reference proteome</keyword>
<evidence type="ECO:0000313" key="2">
    <source>
        <dbReference type="Proteomes" id="UP000468901"/>
    </source>
</evidence>
<name>A0A6N6VDC2_9HYPH</name>
<evidence type="ECO:0008006" key="3">
    <source>
        <dbReference type="Google" id="ProtNLM"/>
    </source>
</evidence>
<proteinExistence type="predicted"/>